<dbReference type="InterPro" id="IPR013785">
    <property type="entry name" value="Aldolase_TIM"/>
</dbReference>
<sequence>MGRSYCGTHLAHLSPDGEYGVAMPQEQEGTMPTHCAVLPFTRNAVGPMDFTPVCFSEIPNRKHITTNGFELALSVVFQSGIQHYVEVPEGMAQQPPYVVDFLRNLPARWDDVKFLDGFPGEFAVVARPAKGKWYVAGINGNATDKTITLDMSKLGAASGGTLITEGGTARNFSTRRVSGGTLTLPLKARGGFVLELD</sequence>
<keyword evidence="2" id="KW-0378">Hydrolase</keyword>
<evidence type="ECO:0000313" key="3">
    <source>
        <dbReference type="Proteomes" id="UP000199029"/>
    </source>
</evidence>
<dbReference type="InterPro" id="IPR029483">
    <property type="entry name" value="GH97_C"/>
</dbReference>
<accession>A0A1I5X0F1</accession>
<dbReference type="Proteomes" id="UP000199029">
    <property type="component" value="Unassembled WGS sequence"/>
</dbReference>
<organism evidence="2 3">
    <name type="scientific">Hymenobacter arizonensis</name>
    <name type="common">Siccationidurans arizonensis</name>
    <dbReference type="NCBI Taxonomy" id="1227077"/>
    <lineage>
        <taxon>Bacteria</taxon>
        <taxon>Pseudomonadati</taxon>
        <taxon>Bacteroidota</taxon>
        <taxon>Cytophagia</taxon>
        <taxon>Cytophagales</taxon>
        <taxon>Hymenobacteraceae</taxon>
        <taxon>Hymenobacter</taxon>
    </lineage>
</organism>
<dbReference type="EMBL" id="FOXS01000002">
    <property type="protein sequence ID" value="SFQ25439.1"/>
    <property type="molecule type" value="Genomic_DNA"/>
</dbReference>
<dbReference type="OrthoDB" id="57532at2"/>
<reference evidence="3" key="1">
    <citation type="submission" date="2016-10" db="EMBL/GenBank/DDBJ databases">
        <authorList>
            <person name="Varghese N."/>
            <person name="Submissions S."/>
        </authorList>
    </citation>
    <scope>NUCLEOTIDE SEQUENCE [LARGE SCALE GENOMIC DNA]</scope>
    <source>
        <strain evidence="3">OR362-8,ATCC BAA-1266,JCM 13504</strain>
    </source>
</reference>
<dbReference type="PANTHER" id="PTHR35803:SF2">
    <property type="entry name" value="RETAINING ALPHA-GALACTOSIDASE"/>
    <property type="match status" value="1"/>
</dbReference>
<proteinExistence type="predicted"/>
<keyword evidence="3" id="KW-1185">Reference proteome</keyword>
<dbReference type="RefSeq" id="WP_143080109.1">
    <property type="nucleotide sequence ID" value="NZ_FOXS01000002.1"/>
</dbReference>
<dbReference type="AlphaFoldDB" id="A0A1I5X0F1"/>
<dbReference type="InterPro" id="IPR052720">
    <property type="entry name" value="Glycosyl_hydrolase_97"/>
</dbReference>
<feature type="domain" description="Glycosyl-hydrolase 97 C-terminal oligomerisation" evidence="1">
    <location>
        <begin position="109"/>
        <end position="196"/>
    </location>
</feature>
<evidence type="ECO:0000259" key="1">
    <source>
        <dbReference type="Pfam" id="PF14509"/>
    </source>
</evidence>
<dbReference type="PANTHER" id="PTHR35803">
    <property type="entry name" value="GLUCAN 1,4-ALPHA-GLUCOSIDASE SUSB-RELATED"/>
    <property type="match status" value="1"/>
</dbReference>
<dbReference type="GO" id="GO:0016787">
    <property type="term" value="F:hydrolase activity"/>
    <property type="evidence" value="ECO:0007669"/>
    <property type="project" value="UniProtKB-KW"/>
</dbReference>
<dbReference type="STRING" id="1227077.SAMN04515668_1584"/>
<gene>
    <name evidence="2" type="ORF">SAMN04515668_1584</name>
</gene>
<dbReference type="Pfam" id="PF14509">
    <property type="entry name" value="GH97_C"/>
    <property type="match status" value="1"/>
</dbReference>
<protein>
    <submittedName>
        <fullName evidence="2">Glycosyl-hydrolase 97 C-terminal, oligomerisation</fullName>
    </submittedName>
</protein>
<evidence type="ECO:0000313" key="2">
    <source>
        <dbReference type="EMBL" id="SFQ25439.1"/>
    </source>
</evidence>
<dbReference type="Gene3D" id="3.20.20.70">
    <property type="entry name" value="Aldolase class I"/>
    <property type="match status" value="1"/>
</dbReference>
<name>A0A1I5X0F1_HYMAR</name>